<keyword evidence="3 7" id="KW-0418">Kinase</keyword>
<keyword evidence="8" id="KW-1185">Reference proteome</keyword>
<sequence>MIGFDELFLTYVAATEREVWGDILGAIQRLPTPTPGEGSVRQALVNFGVLTAERLGKLEEQLGAMLDEIDWNPKTALRTLRERLEPGDRRILQRWFPETSSLEEVPEHRTQFVMDSLYARGGLGEVWRVRESGTGRMVLLKRMRQELVSDPILVKRFLREARMTARLEHPSVVPVYHVPDEATDEGPFYVMQHLHGRTLEASIAQLHVSEMSGSDRRVMLRDLLRRFLSVCEAVAFANSQGIVHRDIKPENIICGEFGSTYLIDWGLIKLVERGEETAALPSPSPMVKGATVAGERVGTPEWMAPEQASGGDVDIRTDVYGLGATLFTILTGGPPHQTAPILVATYRRIVDEPTPRPQDRKSSVSPTLDAICAKAMAKRPEDRYPSVKEMVRDLERWEVGEPVSCHKESLSRRLARGLMNRPSRSIVLGGVILISMCCTLLIAAAWSVSSSLTKKMTRKLMDEKSNSIAAILDSEFQRVRVDVLFLSRLGDTVAALSDPEGVSGSEDDLSYLKAFLQMRPSFEKVRILFPPGVSKSYLEVKRVGHEKFEVKRRGDPMEMLTRIAELRDSEANEVVLLSRLEEPGAGHHLQSQVVLGTKVTEDKRVIGYLLVNVSLPPLFDHAVGQHQFASIGFVNSVGEQLWWSPASSEADDQPSWHDVDTLVGPAAFAKDHAPGMLIEDDGLHVTGVRFLDATLGKNTAKLAVVISANLWDLPHGPREFVLTLLYYTVAIIVPIILVGAFLRLLLVQVALDD</sequence>
<evidence type="ECO:0000256" key="2">
    <source>
        <dbReference type="ARBA" id="ARBA00022741"/>
    </source>
</evidence>
<dbReference type="GO" id="GO:0005524">
    <property type="term" value="F:ATP binding"/>
    <property type="evidence" value="ECO:0007669"/>
    <property type="project" value="UniProtKB-KW"/>
</dbReference>
<evidence type="ECO:0000313" key="7">
    <source>
        <dbReference type="EMBL" id="QDU61744.1"/>
    </source>
</evidence>
<dbReference type="PANTHER" id="PTHR43289:SF6">
    <property type="entry name" value="SERINE_THREONINE-PROTEIN KINASE NEKL-3"/>
    <property type="match status" value="1"/>
</dbReference>
<feature type="domain" description="Protein kinase" evidence="6">
    <location>
        <begin position="112"/>
        <end position="398"/>
    </location>
</feature>
<dbReference type="PROSITE" id="PS50011">
    <property type="entry name" value="PROTEIN_KINASE_DOM"/>
    <property type="match status" value="1"/>
</dbReference>
<dbReference type="Pfam" id="PF00069">
    <property type="entry name" value="Pkinase"/>
    <property type="match status" value="1"/>
</dbReference>
<evidence type="ECO:0000313" key="8">
    <source>
        <dbReference type="Proteomes" id="UP000317093"/>
    </source>
</evidence>
<dbReference type="SMART" id="SM00220">
    <property type="entry name" value="S_TKc"/>
    <property type="match status" value="1"/>
</dbReference>
<dbReference type="Gene3D" id="3.30.200.20">
    <property type="entry name" value="Phosphorylase Kinase, domain 1"/>
    <property type="match status" value="1"/>
</dbReference>
<keyword evidence="1 7" id="KW-0808">Transferase</keyword>
<dbReference type="KEGG" id="knv:Pan216_26080"/>
<evidence type="ECO:0000256" key="1">
    <source>
        <dbReference type="ARBA" id="ARBA00022679"/>
    </source>
</evidence>
<accession>A0A518B457</accession>
<keyword evidence="2" id="KW-0547">Nucleotide-binding</keyword>
<dbReference type="InterPro" id="IPR011009">
    <property type="entry name" value="Kinase-like_dom_sf"/>
</dbReference>
<dbReference type="PANTHER" id="PTHR43289">
    <property type="entry name" value="MITOGEN-ACTIVATED PROTEIN KINASE KINASE KINASE 20-RELATED"/>
    <property type="match status" value="1"/>
</dbReference>
<dbReference type="AlphaFoldDB" id="A0A518B457"/>
<feature type="transmembrane region" description="Helical" evidence="5">
    <location>
        <begin position="426"/>
        <end position="448"/>
    </location>
</feature>
<gene>
    <name evidence="7" type="primary">pknD_16</name>
    <name evidence="7" type="ORF">Pan216_26080</name>
</gene>
<reference evidence="7 8" key="1">
    <citation type="submission" date="2019-02" db="EMBL/GenBank/DDBJ databases">
        <title>Deep-cultivation of Planctomycetes and their phenomic and genomic characterization uncovers novel biology.</title>
        <authorList>
            <person name="Wiegand S."/>
            <person name="Jogler M."/>
            <person name="Boedeker C."/>
            <person name="Pinto D."/>
            <person name="Vollmers J."/>
            <person name="Rivas-Marin E."/>
            <person name="Kohn T."/>
            <person name="Peeters S.H."/>
            <person name="Heuer A."/>
            <person name="Rast P."/>
            <person name="Oberbeckmann S."/>
            <person name="Bunk B."/>
            <person name="Jeske O."/>
            <person name="Meyerdierks A."/>
            <person name="Storesund J.E."/>
            <person name="Kallscheuer N."/>
            <person name="Luecker S."/>
            <person name="Lage O.M."/>
            <person name="Pohl T."/>
            <person name="Merkel B.J."/>
            <person name="Hornburger P."/>
            <person name="Mueller R.-W."/>
            <person name="Bruemmer F."/>
            <person name="Labrenz M."/>
            <person name="Spormann A.M."/>
            <person name="Op den Camp H."/>
            <person name="Overmann J."/>
            <person name="Amann R."/>
            <person name="Jetten M.S.M."/>
            <person name="Mascher T."/>
            <person name="Medema M.H."/>
            <person name="Devos D.P."/>
            <person name="Kaster A.-K."/>
            <person name="Ovreas L."/>
            <person name="Rohde M."/>
            <person name="Galperin M.Y."/>
            <person name="Jogler C."/>
        </authorList>
    </citation>
    <scope>NUCLEOTIDE SEQUENCE [LARGE SCALE GENOMIC DNA]</scope>
    <source>
        <strain evidence="7 8">Pan216</strain>
    </source>
</reference>
<name>A0A518B457_9BACT</name>
<dbReference type="InterPro" id="IPR000719">
    <property type="entry name" value="Prot_kinase_dom"/>
</dbReference>
<dbReference type="Gene3D" id="1.10.510.10">
    <property type="entry name" value="Transferase(Phosphotransferase) domain 1"/>
    <property type="match status" value="1"/>
</dbReference>
<keyword evidence="5" id="KW-1133">Transmembrane helix</keyword>
<protein>
    <submittedName>
        <fullName evidence="7">Serine/threonine-protein kinase PknD</fullName>
        <ecNumber evidence="7">2.7.11.1</ecNumber>
    </submittedName>
</protein>
<dbReference type="CDD" id="cd14014">
    <property type="entry name" value="STKc_PknB_like"/>
    <property type="match status" value="1"/>
</dbReference>
<feature type="transmembrane region" description="Helical" evidence="5">
    <location>
        <begin position="724"/>
        <end position="746"/>
    </location>
</feature>
<keyword evidence="4" id="KW-0067">ATP-binding</keyword>
<dbReference type="RefSeq" id="WP_145258299.1">
    <property type="nucleotide sequence ID" value="NZ_CP036279.1"/>
</dbReference>
<organism evidence="7 8">
    <name type="scientific">Kolteria novifilia</name>
    <dbReference type="NCBI Taxonomy" id="2527975"/>
    <lineage>
        <taxon>Bacteria</taxon>
        <taxon>Pseudomonadati</taxon>
        <taxon>Planctomycetota</taxon>
        <taxon>Planctomycetia</taxon>
        <taxon>Kolteriales</taxon>
        <taxon>Kolteriaceae</taxon>
        <taxon>Kolteria</taxon>
    </lineage>
</organism>
<dbReference type="SUPFAM" id="SSF56112">
    <property type="entry name" value="Protein kinase-like (PK-like)"/>
    <property type="match status" value="1"/>
</dbReference>
<proteinExistence type="predicted"/>
<dbReference type="OrthoDB" id="6111975at2"/>
<evidence type="ECO:0000256" key="3">
    <source>
        <dbReference type="ARBA" id="ARBA00022777"/>
    </source>
</evidence>
<dbReference type="GO" id="GO:0004674">
    <property type="term" value="F:protein serine/threonine kinase activity"/>
    <property type="evidence" value="ECO:0007669"/>
    <property type="project" value="UniProtKB-EC"/>
</dbReference>
<evidence type="ECO:0000259" key="6">
    <source>
        <dbReference type="PROSITE" id="PS50011"/>
    </source>
</evidence>
<evidence type="ECO:0000256" key="4">
    <source>
        <dbReference type="ARBA" id="ARBA00022840"/>
    </source>
</evidence>
<keyword evidence="5" id="KW-0812">Transmembrane</keyword>
<evidence type="ECO:0000256" key="5">
    <source>
        <dbReference type="SAM" id="Phobius"/>
    </source>
</evidence>
<dbReference type="PROSITE" id="PS00108">
    <property type="entry name" value="PROTEIN_KINASE_ST"/>
    <property type="match status" value="1"/>
</dbReference>
<dbReference type="Proteomes" id="UP000317093">
    <property type="component" value="Chromosome"/>
</dbReference>
<dbReference type="EMBL" id="CP036279">
    <property type="protein sequence ID" value="QDU61744.1"/>
    <property type="molecule type" value="Genomic_DNA"/>
</dbReference>
<dbReference type="InterPro" id="IPR008271">
    <property type="entry name" value="Ser/Thr_kinase_AS"/>
</dbReference>
<keyword evidence="5" id="KW-0472">Membrane</keyword>
<dbReference type="EC" id="2.7.11.1" evidence="7"/>